<comment type="similarity">
    <text evidence="7">Belongs to the gmhB family.</text>
</comment>
<keyword evidence="8" id="KW-0460">Magnesium</keyword>
<evidence type="ECO:0000256" key="1">
    <source>
        <dbReference type="ARBA" id="ARBA00004496"/>
    </source>
</evidence>
<dbReference type="GO" id="GO:0005737">
    <property type="term" value="C:cytoplasm"/>
    <property type="evidence" value="ECO:0007669"/>
    <property type="project" value="UniProtKB-SubCell"/>
</dbReference>
<dbReference type="InterPro" id="IPR006543">
    <property type="entry name" value="Histidinol-phos"/>
</dbReference>
<dbReference type="GO" id="GO:0005975">
    <property type="term" value="P:carbohydrate metabolic process"/>
    <property type="evidence" value="ECO:0007669"/>
    <property type="project" value="InterPro"/>
</dbReference>
<comment type="subcellular location">
    <subcellularLocation>
        <location evidence="1 7">Cytoplasm</location>
    </subcellularLocation>
</comment>
<keyword evidence="10" id="KW-1185">Reference proteome</keyword>
<dbReference type="Proteomes" id="UP000199481">
    <property type="component" value="Unassembled WGS sequence"/>
</dbReference>
<evidence type="ECO:0000256" key="2">
    <source>
        <dbReference type="ARBA" id="ARBA00022490"/>
    </source>
</evidence>
<protein>
    <recommendedName>
        <fullName evidence="6 7">D,D-heptose 1,7-bisphosphate phosphatase</fullName>
        <ecNumber evidence="7">3.1.3.-</ecNumber>
    </recommendedName>
</protein>
<comment type="cofactor">
    <cofactor evidence="8">
        <name>Zn(2+)</name>
        <dbReference type="ChEBI" id="CHEBI:29105"/>
    </cofactor>
</comment>
<name>A0A1H1AW09_9LACT</name>
<keyword evidence="3 8" id="KW-0479">Metal-binding</keyword>
<dbReference type="PANTHER" id="PTHR42891">
    <property type="entry name" value="D-GLYCERO-BETA-D-MANNO-HEPTOSE-1,7-BISPHOSPHATE 7-PHOSPHATASE"/>
    <property type="match status" value="1"/>
</dbReference>
<feature type="binding site" evidence="8">
    <location>
        <position position="125"/>
    </location>
    <ligand>
        <name>Mg(2+)</name>
        <dbReference type="ChEBI" id="CHEBI:18420"/>
    </ligand>
</feature>
<feature type="binding site" evidence="8">
    <location>
        <position position="8"/>
    </location>
    <ligand>
        <name>Mg(2+)</name>
        <dbReference type="ChEBI" id="CHEBI:18420"/>
    </ligand>
</feature>
<dbReference type="SUPFAM" id="SSF56784">
    <property type="entry name" value="HAD-like"/>
    <property type="match status" value="1"/>
</dbReference>
<feature type="binding site" evidence="8">
    <location>
        <position position="88"/>
    </location>
    <ligand>
        <name>Zn(2+)</name>
        <dbReference type="ChEBI" id="CHEBI:29105"/>
    </ligand>
</feature>
<dbReference type="NCBIfam" id="TIGR01662">
    <property type="entry name" value="HAD-SF-IIIA"/>
    <property type="match status" value="1"/>
</dbReference>
<dbReference type="GO" id="GO:0016791">
    <property type="term" value="F:phosphatase activity"/>
    <property type="evidence" value="ECO:0007669"/>
    <property type="project" value="InterPro"/>
</dbReference>
<dbReference type="OrthoDB" id="9801899at2"/>
<evidence type="ECO:0000256" key="6">
    <source>
        <dbReference type="ARBA" id="ARBA00031828"/>
    </source>
</evidence>
<evidence type="ECO:0000256" key="4">
    <source>
        <dbReference type="ARBA" id="ARBA00022801"/>
    </source>
</evidence>
<evidence type="ECO:0000256" key="5">
    <source>
        <dbReference type="ARBA" id="ARBA00023277"/>
    </source>
</evidence>
<evidence type="ECO:0000256" key="8">
    <source>
        <dbReference type="PIRSR" id="PIRSR004682-4"/>
    </source>
</evidence>
<dbReference type="NCBIfam" id="TIGR01656">
    <property type="entry name" value="Histidinol-ppas"/>
    <property type="match status" value="1"/>
</dbReference>
<dbReference type="EC" id="3.1.3.-" evidence="7"/>
<reference evidence="10" key="1">
    <citation type="submission" date="2016-10" db="EMBL/GenBank/DDBJ databases">
        <authorList>
            <person name="Varghese N."/>
            <person name="Submissions S."/>
        </authorList>
    </citation>
    <scope>NUCLEOTIDE SEQUENCE [LARGE SCALE GENOMIC DNA]</scope>
    <source>
        <strain evidence="10">MPL-11</strain>
    </source>
</reference>
<evidence type="ECO:0000256" key="3">
    <source>
        <dbReference type="ARBA" id="ARBA00022723"/>
    </source>
</evidence>
<evidence type="ECO:0000313" key="10">
    <source>
        <dbReference type="Proteomes" id="UP000199481"/>
    </source>
</evidence>
<keyword evidence="2 7" id="KW-0963">Cytoplasm</keyword>
<dbReference type="GO" id="GO:0046872">
    <property type="term" value="F:metal ion binding"/>
    <property type="evidence" value="ECO:0007669"/>
    <property type="project" value="UniProtKB-KW"/>
</dbReference>
<evidence type="ECO:0000313" key="9">
    <source>
        <dbReference type="EMBL" id="SDQ43867.1"/>
    </source>
</evidence>
<dbReference type="InterPro" id="IPR036412">
    <property type="entry name" value="HAD-like_sf"/>
</dbReference>
<keyword evidence="8" id="KW-0862">Zinc</keyword>
<dbReference type="Pfam" id="PF13242">
    <property type="entry name" value="Hydrolase_like"/>
    <property type="match status" value="1"/>
</dbReference>
<dbReference type="InterPro" id="IPR004446">
    <property type="entry name" value="Heptose_bisP_phosphatase"/>
</dbReference>
<organism evidence="9 10">
    <name type="scientific">Carnobacterium viridans</name>
    <dbReference type="NCBI Taxonomy" id="174587"/>
    <lineage>
        <taxon>Bacteria</taxon>
        <taxon>Bacillati</taxon>
        <taxon>Bacillota</taxon>
        <taxon>Bacilli</taxon>
        <taxon>Lactobacillales</taxon>
        <taxon>Carnobacteriaceae</taxon>
        <taxon>Carnobacterium</taxon>
    </lineage>
</organism>
<keyword evidence="5 7" id="KW-0119">Carbohydrate metabolism</keyword>
<feature type="binding site" evidence="8">
    <location>
        <position position="90"/>
    </location>
    <ligand>
        <name>Zn(2+)</name>
        <dbReference type="ChEBI" id="CHEBI:29105"/>
    </ligand>
</feature>
<keyword evidence="4 7" id="KW-0378">Hydrolase</keyword>
<dbReference type="Gene3D" id="3.40.50.1000">
    <property type="entry name" value="HAD superfamily/HAD-like"/>
    <property type="match status" value="1"/>
</dbReference>
<dbReference type="PANTHER" id="PTHR42891:SF1">
    <property type="entry name" value="D-GLYCERO-BETA-D-MANNO-HEPTOSE-1,7-BISPHOSPHATE 7-PHOSPHATASE"/>
    <property type="match status" value="1"/>
</dbReference>
<dbReference type="PIRSF" id="PIRSF004682">
    <property type="entry name" value="GmhB"/>
    <property type="match status" value="1"/>
</dbReference>
<dbReference type="InterPro" id="IPR023214">
    <property type="entry name" value="HAD_sf"/>
</dbReference>
<feature type="binding site" evidence="8">
    <location>
        <position position="96"/>
    </location>
    <ligand>
        <name>Zn(2+)</name>
        <dbReference type="ChEBI" id="CHEBI:29105"/>
    </ligand>
</feature>
<sequence>MNKAIFWDLLGTLGGSSHTLINNNFEFFDHAIPALQKATENNYLNIIITNQSHIAHNRLTLEEYNDSLKKLIIRLEDKGIKITEVYTCPHAKKDNCQCKKPQPLLVNQAIKKYDLNQNESFIIGDSGKNDMLLANNSNMKSILVLTGEGIKSLTDSRQLWSEMRPTHIAEDSLDAVNKIVLFL</sequence>
<dbReference type="RefSeq" id="WP_089978003.1">
    <property type="nucleotide sequence ID" value="NZ_CP084916.1"/>
</dbReference>
<dbReference type="InterPro" id="IPR006549">
    <property type="entry name" value="HAD-SF_hydro_IIIA"/>
</dbReference>
<accession>A0A1H1AW09</accession>
<feature type="binding site" evidence="8">
    <location>
        <position position="98"/>
    </location>
    <ligand>
        <name>Zn(2+)</name>
        <dbReference type="ChEBI" id="CHEBI:29105"/>
    </ligand>
</feature>
<dbReference type="AlphaFoldDB" id="A0A1H1AW09"/>
<gene>
    <name evidence="9" type="ORF">SAMN04487752_2282</name>
</gene>
<dbReference type="EMBL" id="FNJW01000008">
    <property type="protein sequence ID" value="SDQ43867.1"/>
    <property type="molecule type" value="Genomic_DNA"/>
</dbReference>
<evidence type="ECO:0000256" key="7">
    <source>
        <dbReference type="PIRNR" id="PIRNR004682"/>
    </source>
</evidence>
<comment type="cofactor">
    <cofactor evidence="8">
        <name>Mg(2+)</name>
        <dbReference type="ChEBI" id="CHEBI:18420"/>
    </cofactor>
</comment>
<proteinExistence type="inferred from homology"/>